<dbReference type="Proteomes" id="UP000305887">
    <property type="component" value="Unassembled WGS sequence"/>
</dbReference>
<protein>
    <submittedName>
        <fullName evidence="7">MipA/OmpV family protein</fullName>
    </submittedName>
</protein>
<dbReference type="EMBL" id="VDFU01000003">
    <property type="protein sequence ID" value="TNC52013.1"/>
    <property type="molecule type" value="Genomic_DNA"/>
</dbReference>
<dbReference type="OrthoDB" id="5462484at2"/>
<evidence type="ECO:0000256" key="1">
    <source>
        <dbReference type="ARBA" id="ARBA00004442"/>
    </source>
</evidence>
<feature type="signal peptide" evidence="6">
    <location>
        <begin position="1"/>
        <end position="28"/>
    </location>
</feature>
<reference evidence="7 8" key="1">
    <citation type="submission" date="2019-06" db="EMBL/GenBank/DDBJ databases">
        <title>YIM 131921 draft genome.</title>
        <authorList>
            <person name="Jiang L."/>
        </authorList>
    </citation>
    <scope>NUCLEOTIDE SEQUENCE [LARGE SCALE GENOMIC DNA]</scope>
    <source>
        <strain evidence="7 8">YIM 131921</strain>
    </source>
</reference>
<keyword evidence="8" id="KW-1185">Reference proteome</keyword>
<keyword evidence="3 6" id="KW-0732">Signal</keyword>
<comment type="subcellular location">
    <subcellularLocation>
        <location evidence="1">Cell outer membrane</location>
    </subcellularLocation>
</comment>
<evidence type="ECO:0000256" key="3">
    <source>
        <dbReference type="ARBA" id="ARBA00022729"/>
    </source>
</evidence>
<evidence type="ECO:0000256" key="4">
    <source>
        <dbReference type="ARBA" id="ARBA00023136"/>
    </source>
</evidence>
<dbReference type="PANTHER" id="PTHR38776">
    <property type="entry name" value="MLTA-INTERACTING PROTEIN-RELATED"/>
    <property type="match status" value="1"/>
</dbReference>
<evidence type="ECO:0000256" key="6">
    <source>
        <dbReference type="SAM" id="SignalP"/>
    </source>
</evidence>
<gene>
    <name evidence="7" type="ORF">FHG66_04225</name>
</gene>
<comment type="caution">
    <text evidence="7">The sequence shown here is derived from an EMBL/GenBank/DDBJ whole genome shotgun (WGS) entry which is preliminary data.</text>
</comment>
<evidence type="ECO:0000256" key="2">
    <source>
        <dbReference type="ARBA" id="ARBA00005722"/>
    </source>
</evidence>
<dbReference type="GO" id="GO:0009279">
    <property type="term" value="C:cell outer membrane"/>
    <property type="evidence" value="ECO:0007669"/>
    <property type="project" value="UniProtKB-SubCell"/>
</dbReference>
<evidence type="ECO:0000313" key="7">
    <source>
        <dbReference type="EMBL" id="TNC52013.1"/>
    </source>
</evidence>
<keyword evidence="5" id="KW-0998">Cell outer membrane</keyword>
<evidence type="ECO:0000313" key="8">
    <source>
        <dbReference type="Proteomes" id="UP000305887"/>
    </source>
</evidence>
<keyword evidence="4" id="KW-0472">Membrane</keyword>
<dbReference type="Pfam" id="PF06629">
    <property type="entry name" value="MipA"/>
    <property type="match status" value="1"/>
</dbReference>
<name>A0A5C4N0F2_9RHOB</name>
<sequence>MPRRPKENLMSRLALASVAALLPLQALAQEAGNRFAFSLRAGLEARPGYFGSDEVAASPDLAFSLDSLSLGPLSFGDPDSPAVQEGFGLRGSFRYLPERSADDYEELAGLNDVDGAFELGAGLSYAQPWWEAFAVVRYGVTGHESLVADLGMDLIARPSDRLSLRLGPRAFIGSDDFAQTYFGVTGAEAATSAFSAFDAEGGILSAGLEASVEYRLSDPWGIEAGLRLDRLRNDAAASPITTEDNQLSAFVGVTRRFDLRF</sequence>
<dbReference type="InterPro" id="IPR010583">
    <property type="entry name" value="MipA"/>
</dbReference>
<dbReference type="PANTHER" id="PTHR38776:SF1">
    <property type="entry name" value="MLTA-INTERACTING PROTEIN-RELATED"/>
    <property type="match status" value="1"/>
</dbReference>
<accession>A0A5C4N0F2</accession>
<proteinExistence type="inferred from homology"/>
<feature type="chain" id="PRO_5022748565" evidence="6">
    <location>
        <begin position="29"/>
        <end position="261"/>
    </location>
</feature>
<evidence type="ECO:0000256" key="5">
    <source>
        <dbReference type="ARBA" id="ARBA00023237"/>
    </source>
</evidence>
<dbReference type="AlphaFoldDB" id="A0A5C4N0F2"/>
<organism evidence="7 8">
    <name type="scientific">Rubellimicrobium rubrum</name>
    <dbReference type="NCBI Taxonomy" id="2585369"/>
    <lineage>
        <taxon>Bacteria</taxon>
        <taxon>Pseudomonadati</taxon>
        <taxon>Pseudomonadota</taxon>
        <taxon>Alphaproteobacteria</taxon>
        <taxon>Rhodobacterales</taxon>
        <taxon>Roseobacteraceae</taxon>
        <taxon>Rubellimicrobium</taxon>
    </lineage>
</organism>
<comment type="similarity">
    <text evidence="2">Belongs to the MipA/OmpV family.</text>
</comment>